<reference evidence="1 2" key="1">
    <citation type="submission" date="2018-12" db="EMBL/GenBank/DDBJ databases">
        <authorList>
            <consortium name="Pathogen Informatics"/>
        </authorList>
    </citation>
    <scope>NUCLEOTIDE SEQUENCE [LARGE SCALE GENOMIC DNA]</scope>
    <source>
        <strain evidence="1 2">NCTC10207</strain>
    </source>
</reference>
<dbReference type="Gene3D" id="3.40.1760.10">
    <property type="entry name" value="YfbM-like super family"/>
    <property type="match status" value="1"/>
</dbReference>
<evidence type="ECO:0000313" key="1">
    <source>
        <dbReference type="EMBL" id="VEI24646.1"/>
    </source>
</evidence>
<gene>
    <name evidence="1" type="ORF">NCTC10207_02185</name>
</gene>
<dbReference type="Pfam" id="PF08974">
    <property type="entry name" value="DUF1877"/>
    <property type="match status" value="1"/>
</dbReference>
<organism evidence="1 2">
    <name type="scientific">Rothia aeria</name>
    <dbReference type="NCBI Taxonomy" id="172042"/>
    <lineage>
        <taxon>Bacteria</taxon>
        <taxon>Bacillati</taxon>
        <taxon>Actinomycetota</taxon>
        <taxon>Actinomycetes</taxon>
        <taxon>Micrococcales</taxon>
        <taxon>Micrococcaceae</taxon>
        <taxon>Rothia</taxon>
    </lineage>
</organism>
<protein>
    <submittedName>
        <fullName evidence="1">Domain of uncharacterized function (DUF1877)</fullName>
    </submittedName>
</protein>
<dbReference type="AlphaFoldDB" id="A0A7T9ULZ8"/>
<dbReference type="Proteomes" id="UP000282386">
    <property type="component" value="Chromosome"/>
</dbReference>
<dbReference type="RefSeq" id="WP_023134383.1">
    <property type="nucleotide sequence ID" value="NZ_CAJPQC010000012.1"/>
</dbReference>
<dbReference type="GeneID" id="93862049"/>
<accession>A0A7T9ULZ8</accession>
<name>A0A7T9ULZ8_9MICC</name>
<dbReference type="InterPro" id="IPR015068">
    <property type="entry name" value="DUF1877"/>
</dbReference>
<dbReference type="InterPro" id="IPR035944">
    <property type="entry name" value="YfbM-like_sf"/>
</dbReference>
<dbReference type="EMBL" id="LR134479">
    <property type="protein sequence ID" value="VEI24646.1"/>
    <property type="molecule type" value="Genomic_DNA"/>
</dbReference>
<evidence type="ECO:0000313" key="2">
    <source>
        <dbReference type="Proteomes" id="UP000282386"/>
    </source>
</evidence>
<dbReference type="SUPFAM" id="SSF111069">
    <property type="entry name" value="Hypothetical protein yfbM"/>
    <property type="match status" value="1"/>
</dbReference>
<sequence>MSMFAMLHGVSPEFLRSCQTDSSMLDTLEYPEKETPDFLVIHCWGALTYLLGGDETGAWNSEILTSRTIISGECIDPEHETGITPAFYLTVDEVIQVASELAQISDEALLSRYEPENMHDLHPIGEWTDCPEIRRELLDDFHALQAFYAVQANAGNAVINYLV</sequence>
<proteinExistence type="predicted"/>